<feature type="non-terminal residue" evidence="2">
    <location>
        <position position="272"/>
    </location>
</feature>
<protein>
    <recommendedName>
        <fullName evidence="1">Pyrrolo-quinoline quinone repeat domain-containing protein</fullName>
    </recommendedName>
</protein>
<dbReference type="InterPro" id="IPR002372">
    <property type="entry name" value="PQQ_rpt_dom"/>
</dbReference>
<dbReference type="PANTHER" id="PTHR34512">
    <property type="entry name" value="CELL SURFACE PROTEIN"/>
    <property type="match status" value="1"/>
</dbReference>
<organism evidence="2">
    <name type="scientific">marine sediment metagenome</name>
    <dbReference type="NCBI Taxonomy" id="412755"/>
    <lineage>
        <taxon>unclassified sequences</taxon>
        <taxon>metagenomes</taxon>
        <taxon>ecological metagenomes</taxon>
    </lineage>
</organism>
<dbReference type="Gene3D" id="2.130.10.10">
    <property type="entry name" value="YVTN repeat-like/Quinoprotein amine dehydrogenase"/>
    <property type="match status" value="1"/>
</dbReference>
<dbReference type="AlphaFoldDB" id="X0V6U7"/>
<dbReference type="InterPro" id="IPR018391">
    <property type="entry name" value="PQQ_b-propeller_rpt"/>
</dbReference>
<gene>
    <name evidence="2" type="ORF">S01H1_33072</name>
</gene>
<dbReference type="InterPro" id="IPR011047">
    <property type="entry name" value="Quinoprotein_ADH-like_sf"/>
</dbReference>
<feature type="non-terminal residue" evidence="2">
    <location>
        <position position="1"/>
    </location>
</feature>
<evidence type="ECO:0000313" key="2">
    <source>
        <dbReference type="EMBL" id="GAG08218.1"/>
    </source>
</evidence>
<dbReference type="InterPro" id="IPR015943">
    <property type="entry name" value="WD40/YVTN_repeat-like_dom_sf"/>
</dbReference>
<dbReference type="SUPFAM" id="SSF50998">
    <property type="entry name" value="Quinoprotein alcohol dehydrogenase-like"/>
    <property type="match status" value="1"/>
</dbReference>
<dbReference type="SMART" id="SM00564">
    <property type="entry name" value="PQQ"/>
    <property type="match status" value="3"/>
</dbReference>
<sequence length="272" mass="29601">DAALSGTLTEKWKVEFTGTPSAPIAADGKVFVADVDAHTVHALNAGDGKVLWSYVAGGRVDSPPAYYNGLILFGSRDGWVHCLNAKDGALVWSFKDLPDKLVGAFGQLESAWPVNGSVLVEDDTVYFAAGRSSFLDGGIFIYALDPRTGVVKNSRRIYGPFDDETGFPAADKRATADPGSGFKSDIMVSDGDFLYVRHRAFNYDLTSAPEAKPHLIPSVGFIDGTPQHRTYWTFDTRLSWTKVSGIDTDIMVVDGSLFYGVQGFPTHRHSYF</sequence>
<dbReference type="Pfam" id="PF13360">
    <property type="entry name" value="PQQ_2"/>
    <property type="match status" value="1"/>
</dbReference>
<comment type="caution">
    <text evidence="2">The sequence shown here is derived from an EMBL/GenBank/DDBJ whole genome shotgun (WGS) entry which is preliminary data.</text>
</comment>
<dbReference type="PANTHER" id="PTHR34512:SF30">
    <property type="entry name" value="OUTER MEMBRANE PROTEIN ASSEMBLY FACTOR BAMB"/>
    <property type="match status" value="1"/>
</dbReference>
<accession>X0V6U7</accession>
<dbReference type="EMBL" id="BARS01020518">
    <property type="protein sequence ID" value="GAG08218.1"/>
    <property type="molecule type" value="Genomic_DNA"/>
</dbReference>
<feature type="domain" description="Pyrrolo-quinoline quinone repeat" evidence="1">
    <location>
        <begin position="11"/>
        <end position="161"/>
    </location>
</feature>
<proteinExistence type="predicted"/>
<reference evidence="2" key="1">
    <citation type="journal article" date="2014" name="Front. Microbiol.">
        <title>High frequency of phylogenetically diverse reductive dehalogenase-homologous genes in deep subseafloor sedimentary metagenomes.</title>
        <authorList>
            <person name="Kawai M."/>
            <person name="Futagami T."/>
            <person name="Toyoda A."/>
            <person name="Takaki Y."/>
            <person name="Nishi S."/>
            <person name="Hori S."/>
            <person name="Arai W."/>
            <person name="Tsubouchi T."/>
            <person name="Morono Y."/>
            <person name="Uchiyama I."/>
            <person name="Ito T."/>
            <person name="Fujiyama A."/>
            <person name="Inagaki F."/>
            <person name="Takami H."/>
        </authorList>
    </citation>
    <scope>NUCLEOTIDE SEQUENCE</scope>
    <source>
        <strain evidence="2">Expedition CK06-06</strain>
    </source>
</reference>
<name>X0V6U7_9ZZZZ</name>
<evidence type="ECO:0000259" key="1">
    <source>
        <dbReference type="Pfam" id="PF13360"/>
    </source>
</evidence>